<accession>A0A5E6M8K6</accession>
<keyword evidence="3" id="KW-1185">Reference proteome</keyword>
<evidence type="ECO:0000313" key="3">
    <source>
        <dbReference type="Proteomes" id="UP000381693"/>
    </source>
</evidence>
<protein>
    <submittedName>
        <fullName evidence="2">Uncharacterized protein</fullName>
    </submittedName>
</protein>
<name>A0A5E6M8K6_9BACT</name>
<keyword evidence="1" id="KW-0472">Membrane</keyword>
<comment type="caution">
    <text evidence="2">The sequence shown here is derived from an EMBL/GenBank/DDBJ whole genome shotgun (WGS) entry which is preliminary data.</text>
</comment>
<gene>
    <name evidence="2" type="ORF">MAMC_00184</name>
</gene>
<feature type="transmembrane region" description="Helical" evidence="1">
    <location>
        <begin position="12"/>
        <end position="32"/>
    </location>
</feature>
<evidence type="ECO:0000313" key="2">
    <source>
        <dbReference type="EMBL" id="VVM04686.1"/>
    </source>
</evidence>
<dbReference type="EMBL" id="CABFUZ020000030">
    <property type="protein sequence ID" value="VVM04686.1"/>
    <property type="molecule type" value="Genomic_DNA"/>
</dbReference>
<keyword evidence="1" id="KW-0812">Transmembrane</keyword>
<evidence type="ECO:0000256" key="1">
    <source>
        <dbReference type="SAM" id="Phobius"/>
    </source>
</evidence>
<dbReference type="Proteomes" id="UP000381693">
    <property type="component" value="Unassembled WGS sequence"/>
</dbReference>
<proteinExistence type="predicted"/>
<dbReference type="AlphaFoldDB" id="A0A5E6M8K6"/>
<keyword evidence="1" id="KW-1133">Transmembrane helix</keyword>
<reference evidence="2" key="1">
    <citation type="submission" date="2019-09" db="EMBL/GenBank/DDBJ databases">
        <authorList>
            <person name="Cremers G."/>
        </authorList>
    </citation>
    <scope>NUCLEOTIDE SEQUENCE [LARGE SCALE GENOMIC DNA]</scope>
    <source>
        <strain evidence="2">3B</strain>
    </source>
</reference>
<sequence length="62" mass="6958">MGAFGRRIRRSVLRALDLLVFVAFCASMVLLVRSHLGQKRKIVVEGRKGPLWELVSPAEARP</sequence>
<organism evidence="2 3">
    <name type="scientific">Methylacidimicrobium cyclopophantes</name>
    <dbReference type="NCBI Taxonomy" id="1041766"/>
    <lineage>
        <taxon>Bacteria</taxon>
        <taxon>Pseudomonadati</taxon>
        <taxon>Verrucomicrobiota</taxon>
        <taxon>Methylacidimicrobium</taxon>
    </lineage>
</organism>